<evidence type="ECO:0000256" key="4">
    <source>
        <dbReference type="ARBA" id="ARBA00022597"/>
    </source>
</evidence>
<feature type="region of interest" description="Disordered" evidence="12">
    <location>
        <begin position="511"/>
        <end position="532"/>
    </location>
</feature>
<dbReference type="CDD" id="cd03215">
    <property type="entry name" value="ABC_Carb_Monos_II"/>
    <property type="match status" value="1"/>
</dbReference>
<feature type="transmembrane region" description="Helical" evidence="13">
    <location>
        <begin position="663"/>
        <end position="681"/>
    </location>
</feature>
<keyword evidence="7" id="KW-0547">Nucleotide-binding</keyword>
<keyword evidence="16" id="KW-1185">Reference proteome</keyword>
<evidence type="ECO:0000313" key="15">
    <source>
        <dbReference type="EMBL" id="MCS5727788.1"/>
    </source>
</evidence>
<feature type="transmembrane region" description="Helical" evidence="13">
    <location>
        <begin position="808"/>
        <end position="827"/>
    </location>
</feature>
<feature type="transmembrane region" description="Helical" evidence="13">
    <location>
        <begin position="553"/>
        <end position="571"/>
    </location>
</feature>
<dbReference type="PANTHER" id="PTHR43790:SF3">
    <property type="entry name" value="D-ALLOSE IMPORT ATP-BINDING PROTEIN ALSA-RELATED"/>
    <property type="match status" value="1"/>
</dbReference>
<dbReference type="PANTHER" id="PTHR43790">
    <property type="entry name" value="CARBOHYDRATE TRANSPORT ATP-BINDING PROTEIN MG119-RELATED"/>
    <property type="match status" value="1"/>
</dbReference>
<gene>
    <name evidence="15" type="ORF">N1028_17975</name>
</gene>
<organism evidence="15 16">
    <name type="scientific">Herbiconiux oxytropis</name>
    <dbReference type="NCBI Taxonomy" id="2970915"/>
    <lineage>
        <taxon>Bacteria</taxon>
        <taxon>Bacillati</taxon>
        <taxon>Actinomycetota</taxon>
        <taxon>Actinomycetes</taxon>
        <taxon>Micrococcales</taxon>
        <taxon>Microbacteriaceae</taxon>
        <taxon>Herbiconiux</taxon>
    </lineage>
</organism>
<dbReference type="SMART" id="SM00382">
    <property type="entry name" value="AAA"/>
    <property type="match status" value="2"/>
</dbReference>
<keyword evidence="6" id="KW-0677">Repeat</keyword>
<evidence type="ECO:0000256" key="6">
    <source>
        <dbReference type="ARBA" id="ARBA00022737"/>
    </source>
</evidence>
<keyword evidence="5 13" id="KW-0812">Transmembrane</keyword>
<evidence type="ECO:0000256" key="1">
    <source>
        <dbReference type="ARBA" id="ARBA00004651"/>
    </source>
</evidence>
<feature type="domain" description="ABC transporter" evidence="14">
    <location>
        <begin position="266"/>
        <end position="505"/>
    </location>
</feature>
<evidence type="ECO:0000256" key="9">
    <source>
        <dbReference type="ARBA" id="ARBA00022967"/>
    </source>
</evidence>
<evidence type="ECO:0000256" key="2">
    <source>
        <dbReference type="ARBA" id="ARBA00022448"/>
    </source>
</evidence>
<sequence>MTHSTDEMLKTGTRTDEVVLTTDGVSKQYGPVTALSAMSLTVRAGEVRALVGENGSGKSTFVGIVSGTVVPNTGTVTIGTRSLTKHLPVESQNAGVLTVFQDGSLLAALTVAQNLYIGTPAAQRPKYGEISTWASERLAEYDLDLDPLLKVAALAPGDRQILEIVRAVMAKPRLLLLDESTSALDASGVDKVLDLMRLAALQGSAVLFVTHRLAEVFRVADAVSILRDGHYIGTRPAGEVSPKQIVELMAGTKVEMEFPPRSPLHSGAKELLRAEGLEGEKFGPVDLTLRAGQILGIAGADGNGQGQLLRGLATLGVTGGSVTSLGTALRSYRQATRDGIVFLSGDRKNESLFQALSIRENMTAGVLRRLSTGGIVRSGAENRFVDKQIADFGIRLGTPAQPPSSLSGGNQQKIALSKALATEPKVLLIDEPTQGVDVRSRMDIYRFIRACADEGNAVVIVSSDASELAGVADRIVVMSRGRIIEDMPGLGSNEESIVGAFAVESRVVEGDGEPVSEPVPGTDPEPAAGPAAAPVVRRSRIPRWVRNEETTRLAVLALLMLAIGAVTAAQNPTFLSELSLKNVLLIATPLTAVAIAQYFVLLVGGIDVSVGATMSLSVVLMSFLVNTGGIFPNILVAIGAAVVLGVVVGLINAWLVERMRLSAVIATIATLGIVTGVALTLRPTPGGAISYELMSAITRSIGIFPIALIVLAVLVVAGDILLRRTGLGLRVRAVGINGLYADRLGIRATAIRGGAYVLCAVLAAMAGVLLAAQVGIGDASVGEIYTLLAIAAPVIGGASLLGGRGTLIGALLGAVMLALLMTLATVLRISQGVNLLFIGGITLIALLTYVLPLRRNALRR</sequence>
<evidence type="ECO:0000256" key="11">
    <source>
        <dbReference type="ARBA" id="ARBA00023136"/>
    </source>
</evidence>
<dbReference type="RefSeq" id="WP_259530837.1">
    <property type="nucleotide sequence ID" value="NZ_JANLCK010000014.1"/>
</dbReference>
<protein>
    <submittedName>
        <fullName evidence="15">ATP-binding cassette domain-containing protein</fullName>
    </submittedName>
</protein>
<reference evidence="15" key="1">
    <citation type="submission" date="2022-08" db="EMBL/GenBank/DDBJ databases">
        <authorList>
            <person name="Deng Y."/>
            <person name="Han X.-F."/>
            <person name="Zhang Y.-Q."/>
        </authorList>
    </citation>
    <scope>NUCLEOTIDE SEQUENCE</scope>
    <source>
        <strain evidence="15">CPCC 203407</strain>
    </source>
</reference>
<dbReference type="CDD" id="cd06579">
    <property type="entry name" value="TM_PBP1_transp_AraH_like"/>
    <property type="match status" value="1"/>
</dbReference>
<dbReference type="InterPro" id="IPR003439">
    <property type="entry name" value="ABC_transporter-like_ATP-bd"/>
</dbReference>
<keyword evidence="4" id="KW-0762">Sugar transport</keyword>
<evidence type="ECO:0000259" key="14">
    <source>
        <dbReference type="PROSITE" id="PS50893"/>
    </source>
</evidence>
<feature type="transmembrane region" description="Helical" evidence="13">
    <location>
        <begin position="833"/>
        <end position="851"/>
    </location>
</feature>
<keyword evidence="8 15" id="KW-0067">ATP-binding</keyword>
<dbReference type="Gene3D" id="3.40.50.300">
    <property type="entry name" value="P-loop containing nucleotide triphosphate hydrolases"/>
    <property type="match status" value="2"/>
</dbReference>
<dbReference type="InterPro" id="IPR003593">
    <property type="entry name" value="AAA+_ATPase"/>
</dbReference>
<dbReference type="AlphaFoldDB" id="A0AA41XK58"/>
<feature type="transmembrane region" description="Helical" evidence="13">
    <location>
        <begin position="583"/>
        <end position="603"/>
    </location>
</feature>
<dbReference type="CDD" id="cd03216">
    <property type="entry name" value="ABC_Carb_Monos_I"/>
    <property type="match status" value="1"/>
</dbReference>
<comment type="caution">
    <text evidence="15">The sequence shown here is derived from an EMBL/GenBank/DDBJ whole genome shotgun (WGS) entry which is preliminary data.</text>
</comment>
<evidence type="ECO:0000256" key="7">
    <source>
        <dbReference type="ARBA" id="ARBA00022741"/>
    </source>
</evidence>
<evidence type="ECO:0000256" key="8">
    <source>
        <dbReference type="ARBA" id="ARBA00022840"/>
    </source>
</evidence>
<evidence type="ECO:0000256" key="13">
    <source>
        <dbReference type="SAM" id="Phobius"/>
    </source>
</evidence>
<evidence type="ECO:0000256" key="10">
    <source>
        <dbReference type="ARBA" id="ARBA00022989"/>
    </source>
</evidence>
<evidence type="ECO:0000256" key="5">
    <source>
        <dbReference type="ARBA" id="ARBA00022692"/>
    </source>
</evidence>
<keyword evidence="10 13" id="KW-1133">Transmembrane helix</keyword>
<dbReference type="GO" id="GO:0022857">
    <property type="term" value="F:transmembrane transporter activity"/>
    <property type="evidence" value="ECO:0007669"/>
    <property type="project" value="InterPro"/>
</dbReference>
<feature type="compositionally biased region" description="Low complexity" evidence="12">
    <location>
        <begin position="520"/>
        <end position="532"/>
    </location>
</feature>
<keyword evidence="3" id="KW-1003">Cell membrane</keyword>
<feature type="transmembrane region" description="Helical" evidence="13">
    <location>
        <begin position="784"/>
        <end position="801"/>
    </location>
</feature>
<dbReference type="Pfam" id="PF00005">
    <property type="entry name" value="ABC_tran"/>
    <property type="match status" value="2"/>
</dbReference>
<dbReference type="EMBL" id="JANLCK010000014">
    <property type="protein sequence ID" value="MCS5727788.1"/>
    <property type="molecule type" value="Genomic_DNA"/>
</dbReference>
<evidence type="ECO:0000256" key="3">
    <source>
        <dbReference type="ARBA" id="ARBA00022475"/>
    </source>
</evidence>
<dbReference type="InterPro" id="IPR050107">
    <property type="entry name" value="ABC_carbohydrate_import_ATPase"/>
</dbReference>
<evidence type="ECO:0000256" key="12">
    <source>
        <dbReference type="SAM" id="MobiDB-lite"/>
    </source>
</evidence>
<dbReference type="Proteomes" id="UP001165587">
    <property type="component" value="Unassembled WGS sequence"/>
</dbReference>
<dbReference type="PROSITE" id="PS00211">
    <property type="entry name" value="ABC_TRANSPORTER_1"/>
    <property type="match status" value="1"/>
</dbReference>
<feature type="transmembrane region" description="Helical" evidence="13">
    <location>
        <begin position="753"/>
        <end position="772"/>
    </location>
</feature>
<feature type="transmembrane region" description="Helical" evidence="13">
    <location>
        <begin position="634"/>
        <end position="656"/>
    </location>
</feature>
<dbReference type="InterPro" id="IPR027417">
    <property type="entry name" value="P-loop_NTPase"/>
</dbReference>
<name>A0AA41XK58_9MICO</name>
<dbReference type="GO" id="GO:0016887">
    <property type="term" value="F:ATP hydrolysis activity"/>
    <property type="evidence" value="ECO:0007669"/>
    <property type="project" value="InterPro"/>
</dbReference>
<keyword evidence="11 13" id="KW-0472">Membrane</keyword>
<feature type="transmembrane region" description="Helical" evidence="13">
    <location>
        <begin position="610"/>
        <end position="628"/>
    </location>
</feature>
<dbReference type="PROSITE" id="PS50893">
    <property type="entry name" value="ABC_TRANSPORTER_2"/>
    <property type="match status" value="2"/>
</dbReference>
<dbReference type="GO" id="GO:0005524">
    <property type="term" value="F:ATP binding"/>
    <property type="evidence" value="ECO:0007669"/>
    <property type="project" value="UniProtKB-KW"/>
</dbReference>
<proteinExistence type="predicted"/>
<dbReference type="GO" id="GO:0005886">
    <property type="term" value="C:plasma membrane"/>
    <property type="evidence" value="ECO:0007669"/>
    <property type="project" value="UniProtKB-SubCell"/>
</dbReference>
<accession>A0AA41XK58</accession>
<dbReference type="InterPro" id="IPR001851">
    <property type="entry name" value="ABC_transp_permease"/>
</dbReference>
<feature type="domain" description="ABC transporter" evidence="14">
    <location>
        <begin position="20"/>
        <end position="253"/>
    </location>
</feature>
<keyword evidence="9" id="KW-1278">Translocase</keyword>
<dbReference type="Pfam" id="PF02653">
    <property type="entry name" value="BPD_transp_2"/>
    <property type="match status" value="1"/>
</dbReference>
<keyword evidence="2" id="KW-0813">Transport</keyword>
<evidence type="ECO:0000313" key="16">
    <source>
        <dbReference type="Proteomes" id="UP001165587"/>
    </source>
</evidence>
<dbReference type="SUPFAM" id="SSF52540">
    <property type="entry name" value="P-loop containing nucleoside triphosphate hydrolases"/>
    <property type="match status" value="2"/>
</dbReference>
<feature type="transmembrane region" description="Helical" evidence="13">
    <location>
        <begin position="701"/>
        <end position="722"/>
    </location>
</feature>
<comment type="subcellular location">
    <subcellularLocation>
        <location evidence="1">Cell membrane</location>
        <topology evidence="1">Multi-pass membrane protein</topology>
    </subcellularLocation>
</comment>
<dbReference type="InterPro" id="IPR017871">
    <property type="entry name" value="ABC_transporter-like_CS"/>
</dbReference>